<gene>
    <name evidence="1" type="ORF">RclHR1_08440004</name>
</gene>
<protein>
    <submittedName>
        <fullName evidence="1">Uncharacterized protein</fullName>
    </submittedName>
</protein>
<evidence type="ECO:0000313" key="1">
    <source>
        <dbReference type="EMBL" id="GBC08863.1"/>
    </source>
</evidence>
<keyword evidence="2" id="KW-1185">Reference proteome</keyword>
<accession>A0A2Z6S7B3</accession>
<comment type="caution">
    <text evidence="1">The sequence shown here is derived from an EMBL/GenBank/DDBJ whole genome shotgun (WGS) entry which is preliminary data.</text>
</comment>
<dbReference type="Proteomes" id="UP000247702">
    <property type="component" value="Unassembled WGS sequence"/>
</dbReference>
<proteinExistence type="predicted"/>
<organism evidence="1 2">
    <name type="scientific">Rhizophagus clarus</name>
    <dbReference type="NCBI Taxonomy" id="94130"/>
    <lineage>
        <taxon>Eukaryota</taxon>
        <taxon>Fungi</taxon>
        <taxon>Fungi incertae sedis</taxon>
        <taxon>Mucoromycota</taxon>
        <taxon>Glomeromycotina</taxon>
        <taxon>Glomeromycetes</taxon>
        <taxon>Glomerales</taxon>
        <taxon>Glomeraceae</taxon>
        <taxon>Rhizophagus</taxon>
    </lineage>
</organism>
<sequence>MSSLPTEFYGGKSNFFLKTYRRRIEMIHDYLMTNIPSDGSSDLKDSLGVAFTDLKSVVNSKEYFPGMLQNSQY</sequence>
<dbReference type="EMBL" id="BEXD01004253">
    <property type="protein sequence ID" value="GBC08863.1"/>
    <property type="molecule type" value="Genomic_DNA"/>
</dbReference>
<evidence type="ECO:0000313" key="2">
    <source>
        <dbReference type="Proteomes" id="UP000247702"/>
    </source>
</evidence>
<name>A0A2Z6S7B3_9GLOM</name>
<reference evidence="1 2" key="1">
    <citation type="submission" date="2017-11" db="EMBL/GenBank/DDBJ databases">
        <title>The genome of Rhizophagus clarus HR1 reveals common genetic basis of auxotrophy among arbuscular mycorrhizal fungi.</title>
        <authorList>
            <person name="Kobayashi Y."/>
        </authorList>
    </citation>
    <scope>NUCLEOTIDE SEQUENCE [LARGE SCALE GENOMIC DNA]</scope>
    <source>
        <strain evidence="1 2">HR1</strain>
    </source>
</reference>
<dbReference type="AlphaFoldDB" id="A0A2Z6S7B3"/>